<sequence length="138" mass="15687">MEERWLQSFLSSCELLHYEERACQWCKEVGAVQLCEVMENWQDLAEHLRLKPAERRRLAEVSGDQEDSASSWLLPWLESLQLAHYAPEAKAWCATMGAVDCSDLKDAWEVFAADLRMDALEIHRLSRACAGCVPGEGC</sequence>
<organism evidence="1 2">
    <name type="scientific">Durusdinium trenchii</name>
    <dbReference type="NCBI Taxonomy" id="1381693"/>
    <lineage>
        <taxon>Eukaryota</taxon>
        <taxon>Sar</taxon>
        <taxon>Alveolata</taxon>
        <taxon>Dinophyceae</taxon>
        <taxon>Suessiales</taxon>
        <taxon>Symbiodiniaceae</taxon>
        <taxon>Durusdinium</taxon>
    </lineage>
</organism>
<evidence type="ECO:0000313" key="2">
    <source>
        <dbReference type="Proteomes" id="UP001642484"/>
    </source>
</evidence>
<proteinExistence type="predicted"/>
<evidence type="ECO:0000313" key="1">
    <source>
        <dbReference type="EMBL" id="CAK9024975.1"/>
    </source>
</evidence>
<comment type="caution">
    <text evidence="1">The sequence shown here is derived from an EMBL/GenBank/DDBJ whole genome shotgun (WGS) entry which is preliminary data.</text>
</comment>
<keyword evidence="2" id="KW-1185">Reference proteome</keyword>
<dbReference type="EMBL" id="CAXAMN010008402">
    <property type="protein sequence ID" value="CAK9024975.1"/>
    <property type="molecule type" value="Genomic_DNA"/>
</dbReference>
<accession>A0ABP0KDV0</accession>
<name>A0ABP0KDV0_9DINO</name>
<gene>
    <name evidence="1" type="ORF">CCMP2556_LOCUS15836</name>
</gene>
<reference evidence="1 2" key="1">
    <citation type="submission" date="2024-02" db="EMBL/GenBank/DDBJ databases">
        <authorList>
            <person name="Chen Y."/>
            <person name="Shah S."/>
            <person name="Dougan E. K."/>
            <person name="Thang M."/>
            <person name="Chan C."/>
        </authorList>
    </citation>
    <scope>NUCLEOTIDE SEQUENCE [LARGE SCALE GENOMIC DNA]</scope>
</reference>
<dbReference type="Proteomes" id="UP001642484">
    <property type="component" value="Unassembled WGS sequence"/>
</dbReference>
<protein>
    <submittedName>
        <fullName evidence="1">Uncharacterized protein</fullName>
    </submittedName>
</protein>